<evidence type="ECO:0000256" key="2">
    <source>
        <dbReference type="ARBA" id="ARBA00022692"/>
    </source>
</evidence>
<keyword evidence="2 5" id="KW-0812">Transmembrane</keyword>
<reference evidence="7" key="1">
    <citation type="submission" date="2021-01" db="EMBL/GenBank/DDBJ databases">
        <title>Caligus Genome Assembly.</title>
        <authorList>
            <person name="Gallardo-Escarate C."/>
        </authorList>
    </citation>
    <scope>NUCLEOTIDE SEQUENCE [LARGE SCALE GENOMIC DNA]</scope>
</reference>
<evidence type="ECO:0000313" key="6">
    <source>
        <dbReference type="EMBL" id="QQP53508.1"/>
    </source>
</evidence>
<dbReference type="InterPro" id="IPR000832">
    <property type="entry name" value="GPCR_2_secretin-like"/>
</dbReference>
<feature type="transmembrane region" description="Helical" evidence="5">
    <location>
        <begin position="100"/>
        <end position="124"/>
    </location>
</feature>
<accession>A0A7T8QSI2</accession>
<dbReference type="Proteomes" id="UP000595437">
    <property type="component" value="Chromosome 4"/>
</dbReference>
<dbReference type="PANTHER" id="PTHR12011:SF347">
    <property type="entry name" value="FI21270P1-RELATED"/>
    <property type="match status" value="1"/>
</dbReference>
<dbReference type="Gene3D" id="1.20.1070.10">
    <property type="entry name" value="Rhodopsin 7-helix transmembrane proteins"/>
    <property type="match status" value="1"/>
</dbReference>
<dbReference type="GO" id="GO:0005886">
    <property type="term" value="C:plasma membrane"/>
    <property type="evidence" value="ECO:0007669"/>
    <property type="project" value="TreeGrafter"/>
</dbReference>
<sequence>QVLDYITLVGCSLSIFSLLICLFVFFVILRNTGERVIIHQNLCLCLFLGEIILLAGLDSAKEGNTFVLSSLHPFTSFFSPHSSGCSWKESIFTSSLLRTYIYFITGYGIPATIVLLSVCGVNYVSIDGYTSEDL</sequence>
<evidence type="ECO:0000256" key="1">
    <source>
        <dbReference type="ARBA" id="ARBA00004141"/>
    </source>
</evidence>
<dbReference type="GO" id="GO:0004930">
    <property type="term" value="F:G protein-coupled receptor activity"/>
    <property type="evidence" value="ECO:0007669"/>
    <property type="project" value="InterPro"/>
</dbReference>
<name>A0A7T8QSI2_CALRO</name>
<protein>
    <submittedName>
        <fullName evidence="6">Latrophilin3like</fullName>
    </submittedName>
</protein>
<evidence type="ECO:0000256" key="3">
    <source>
        <dbReference type="ARBA" id="ARBA00022989"/>
    </source>
</evidence>
<dbReference type="Pfam" id="PF00002">
    <property type="entry name" value="7tm_2"/>
    <property type="match status" value="1"/>
</dbReference>
<evidence type="ECO:0000256" key="5">
    <source>
        <dbReference type="SAM" id="Phobius"/>
    </source>
</evidence>
<organism evidence="6 7">
    <name type="scientific">Caligus rogercresseyi</name>
    <name type="common">Sea louse</name>
    <dbReference type="NCBI Taxonomy" id="217165"/>
    <lineage>
        <taxon>Eukaryota</taxon>
        <taxon>Metazoa</taxon>
        <taxon>Ecdysozoa</taxon>
        <taxon>Arthropoda</taxon>
        <taxon>Crustacea</taxon>
        <taxon>Multicrustacea</taxon>
        <taxon>Hexanauplia</taxon>
        <taxon>Copepoda</taxon>
        <taxon>Siphonostomatoida</taxon>
        <taxon>Caligidae</taxon>
        <taxon>Caligus</taxon>
    </lineage>
</organism>
<keyword evidence="3 5" id="KW-1133">Transmembrane helix</keyword>
<keyword evidence="7" id="KW-1185">Reference proteome</keyword>
<dbReference type="AlphaFoldDB" id="A0A7T8QSI2"/>
<feature type="non-terminal residue" evidence="6">
    <location>
        <position position="134"/>
    </location>
</feature>
<gene>
    <name evidence="6" type="ORF">FKW44_006012</name>
</gene>
<dbReference type="PANTHER" id="PTHR12011">
    <property type="entry name" value="ADHESION G-PROTEIN COUPLED RECEPTOR"/>
    <property type="match status" value="1"/>
</dbReference>
<proteinExistence type="predicted"/>
<evidence type="ECO:0000313" key="7">
    <source>
        <dbReference type="Proteomes" id="UP000595437"/>
    </source>
</evidence>
<keyword evidence="4 5" id="KW-0472">Membrane</keyword>
<dbReference type="EMBL" id="CP045893">
    <property type="protein sequence ID" value="QQP53508.1"/>
    <property type="molecule type" value="Genomic_DNA"/>
</dbReference>
<evidence type="ECO:0000256" key="4">
    <source>
        <dbReference type="ARBA" id="ARBA00023136"/>
    </source>
</evidence>
<feature type="transmembrane region" description="Helical" evidence="5">
    <location>
        <begin position="36"/>
        <end position="57"/>
    </location>
</feature>
<dbReference type="OrthoDB" id="1100386at2759"/>
<feature type="transmembrane region" description="Helical" evidence="5">
    <location>
        <begin position="6"/>
        <end position="29"/>
    </location>
</feature>
<comment type="subcellular location">
    <subcellularLocation>
        <location evidence="1">Membrane</location>
        <topology evidence="1">Multi-pass membrane protein</topology>
    </subcellularLocation>
</comment>